<dbReference type="EMBL" id="JAAOAN010000736">
    <property type="protein sequence ID" value="KAF5700410.1"/>
    <property type="molecule type" value="Genomic_DNA"/>
</dbReference>
<proteinExistence type="predicted"/>
<dbReference type="AlphaFoldDB" id="A0A8H6D213"/>
<evidence type="ECO:0000313" key="2">
    <source>
        <dbReference type="EMBL" id="KAF5700410.1"/>
    </source>
</evidence>
<name>A0A8H6D213_9HYPO</name>
<gene>
    <name evidence="2" type="ORF">FMUND_14349</name>
</gene>
<comment type="caution">
    <text evidence="2">The sequence shown here is derived from an EMBL/GenBank/DDBJ whole genome shotgun (WGS) entry which is preliminary data.</text>
</comment>
<organism evidence="2 3">
    <name type="scientific">Fusarium mundagurra</name>
    <dbReference type="NCBI Taxonomy" id="1567541"/>
    <lineage>
        <taxon>Eukaryota</taxon>
        <taxon>Fungi</taxon>
        <taxon>Dikarya</taxon>
        <taxon>Ascomycota</taxon>
        <taxon>Pezizomycotina</taxon>
        <taxon>Sordariomycetes</taxon>
        <taxon>Hypocreomycetidae</taxon>
        <taxon>Hypocreales</taxon>
        <taxon>Nectriaceae</taxon>
        <taxon>Fusarium</taxon>
        <taxon>Fusarium fujikuroi species complex</taxon>
    </lineage>
</organism>
<dbReference type="InterPro" id="IPR022698">
    <property type="entry name" value="OrsD"/>
</dbReference>
<accession>A0A8H6D213</accession>
<protein>
    <submittedName>
        <fullName evidence="2">Telomere-associated helicase</fullName>
    </submittedName>
</protein>
<reference evidence="2 3" key="1">
    <citation type="submission" date="2020-05" db="EMBL/GenBank/DDBJ databases">
        <title>Identification and distribution of gene clusters putatively required for synthesis of sphingolipid metabolism inhibitors in phylogenetically diverse species of the filamentous fungus Fusarium.</title>
        <authorList>
            <person name="Kim H.-S."/>
            <person name="Busman M."/>
            <person name="Brown D.W."/>
            <person name="Divon H."/>
            <person name="Uhlig S."/>
            <person name="Proctor R.H."/>
        </authorList>
    </citation>
    <scope>NUCLEOTIDE SEQUENCE [LARGE SCALE GENOMIC DNA]</scope>
    <source>
        <strain evidence="2 3">NRRL 66235</strain>
    </source>
</reference>
<sequence>MESSPIAPTAGVQQSPYEFLKSLSLWVHPEARLLICFDDKCKHAISPNGSHPTNHLRDKHNISLSRRKGLSKVLATLDLKNPDQAAPLADGSPEDKKLRSYDGFSCLHCKYRTINLTLIIQHYSQDLPNYPQHPRRSTRKADIETYFEYVYLQTWASGSSRAYWIVERDGRLVRPVVHVGSIRGLVSSGQDRTGDEQQDLINSVKAREYQRNRRLVDGPGLAGDTQTAAAGSTTTYAEQRPWLERTRWETTYKNRDRSLLRCLIQTPYLPLYGRPDAPPYLLASAARVPGLSVDLTSPREDEVRIDRILKVVDVVMDRCEETVHGTSRNLLCWLKSNHPHVPYSKPFTLVKHASSTTRYRLLLKKALAFCFRAYRMDAKQRERLVGVRFNKKLVGFLNAIWHHEDLANSPLTALGAYPIEDTGQVQQQAEEMAEDEMRIEYEDMDMDGSVYEDLGKADDDSEEEEDDDSEGEVDDSELSSASDDDDGDDSGNAFRPSYDKNEEGDLVDGPEQGVPLTTLTTLAELVFGLSLALCTERLTDGQPGSTVLVYFSGILAFSEVTNSFLNARAYTPYLSGLIYVQRLLFLERALPLRPYDFLRIERRPRFKQLGRLKQVHRRYMVMGSQSSFEEFVSLRAYGCVAARNDMPSCLLYWSDDGQRVGWGQGVEISMGQFRALLKNYQQKRIAFPVFDQSPSSMLAPYFPRWKRTAFLVPH</sequence>
<feature type="compositionally biased region" description="Acidic residues" evidence="1">
    <location>
        <begin position="459"/>
        <end position="489"/>
    </location>
</feature>
<evidence type="ECO:0000256" key="1">
    <source>
        <dbReference type="SAM" id="MobiDB-lite"/>
    </source>
</evidence>
<dbReference type="Proteomes" id="UP000544331">
    <property type="component" value="Unassembled WGS sequence"/>
</dbReference>
<feature type="region of interest" description="Disordered" evidence="1">
    <location>
        <begin position="450"/>
        <end position="513"/>
    </location>
</feature>
<dbReference type="Pfam" id="PF12013">
    <property type="entry name" value="OrsD"/>
    <property type="match status" value="1"/>
</dbReference>
<keyword evidence="3" id="KW-1185">Reference proteome</keyword>
<evidence type="ECO:0000313" key="3">
    <source>
        <dbReference type="Proteomes" id="UP000544331"/>
    </source>
</evidence>
<dbReference type="OrthoDB" id="5077519at2759"/>